<evidence type="ECO:0000259" key="4">
    <source>
        <dbReference type="Pfam" id="PF24221"/>
    </source>
</evidence>
<reference evidence="5" key="1">
    <citation type="submission" date="2020-09" db="EMBL/GenBank/DDBJ databases">
        <authorList>
            <person name="Kikuchi T."/>
        </authorList>
    </citation>
    <scope>NUCLEOTIDE SEQUENCE</scope>
    <source>
        <strain evidence="5">SH1</strain>
    </source>
</reference>
<evidence type="ECO:0000313" key="6">
    <source>
        <dbReference type="Proteomes" id="UP000614601"/>
    </source>
</evidence>
<feature type="region of interest" description="Disordered" evidence="1">
    <location>
        <begin position="532"/>
        <end position="573"/>
    </location>
</feature>
<accession>A0A811L4Y5</accession>
<sequence length="903" mass="100165">MRIHGLYIQLLIITLTFCSILSIEISKRAKCSVECYIKCVTAGTPKAVYCNCPLSLEAQPCDAVTEDMLKKYTINTVPQVETSYKDVRTINIKMEPYNGAFIYIFEYSTISGDADHWSFAGASSSPSIQFNIPDACRDYQFRTMIVLRSTDPSLQFVTFRPRAIPVVLPKFEVPPESIHLDPPRQSQDNQSIHAFVTWQNPLGYDDADVYGYEQPVAYPISCQTPEDRLTQPRVELVEEQTPQCISLIDVWGKDGKAMVVWQKPEATPSYYILKYGTAEQRGARPFIARKIIQGEEIKISGNQTHAELVARPGLEYGIQICGIYSQSRNKPPFEVAQVVPFICAECPSDALDCIDCAKIEEAPLRPFVPVVECNDSNNCTNVNKEFVSSNQASLGLSPTNISSSLDNLADKSGENLDSSIQATDHPRHHSSTFIKHREPQQHQQHVASSSEGIEDITLTSAEGSGNGVIGRAFGEKVRGRFVNNDATALEPLKTTELTTEIDENFEREVPQGVRVTVMPKVVSTARKTVTVQSTTVEPVTDNQSEPQQPELRFSPTTTQAPITSTDPPTTTTVTTTTVVDETTTTVPIVGEVSFVSISQPVNPSTDKPAKADGVKLHQQTFSLHKKPGKKTCKQKSGIVCEFGCLDDLRCNCEPSDSSLPCIRGLLCPKVNDLQVVYDKKLRSLKMFSKTVAEVYNKAEEYDKMYLEFGELTSKSSRGLKNGYIFVKGKAKEHSIINIDPSTGIFDKTALILKIAEPLNYHDKEYGLAVCALNSSLVPIFNNSPLDENSMFTDTSVTSFAQSLLAPVELQEEVVVKEESHRSFLIFLGPAFLVLGVLIFGVTIVCMGMIRRRDSAAAKLRRRGLLRSQSGMQFTAYRPTLGTSPSSYYSDNTSRYYMTRNVHF</sequence>
<dbReference type="Proteomes" id="UP000614601">
    <property type="component" value="Unassembled WGS sequence"/>
</dbReference>
<feature type="chain" id="PRO_5036221254" description="Fibronectin type-III domain-containing protein" evidence="3">
    <location>
        <begin position="23"/>
        <end position="903"/>
    </location>
</feature>
<dbReference type="EMBL" id="CAJFDH010000005">
    <property type="protein sequence ID" value="CAD5223310.1"/>
    <property type="molecule type" value="Genomic_DNA"/>
</dbReference>
<proteinExistence type="predicted"/>
<evidence type="ECO:0000256" key="1">
    <source>
        <dbReference type="SAM" id="MobiDB-lite"/>
    </source>
</evidence>
<evidence type="ECO:0000256" key="3">
    <source>
        <dbReference type="SAM" id="SignalP"/>
    </source>
</evidence>
<dbReference type="EMBL" id="CAJFCW020000005">
    <property type="protein sequence ID" value="CAG9117483.1"/>
    <property type="molecule type" value="Genomic_DNA"/>
</dbReference>
<keyword evidence="2" id="KW-0472">Membrane</keyword>
<name>A0A811L4Y5_9BILA</name>
<feature type="compositionally biased region" description="Polar residues" evidence="1">
    <location>
        <begin position="532"/>
        <end position="547"/>
    </location>
</feature>
<dbReference type="Pfam" id="PF24221">
    <property type="entry name" value="Fn3_nematode"/>
    <property type="match status" value="1"/>
</dbReference>
<feature type="transmembrane region" description="Helical" evidence="2">
    <location>
        <begin position="823"/>
        <end position="849"/>
    </location>
</feature>
<dbReference type="AlphaFoldDB" id="A0A811L4Y5"/>
<gene>
    <name evidence="5" type="ORF">BOKJ2_LOCUS10080</name>
</gene>
<organism evidence="5 6">
    <name type="scientific">Bursaphelenchus okinawaensis</name>
    <dbReference type="NCBI Taxonomy" id="465554"/>
    <lineage>
        <taxon>Eukaryota</taxon>
        <taxon>Metazoa</taxon>
        <taxon>Ecdysozoa</taxon>
        <taxon>Nematoda</taxon>
        <taxon>Chromadorea</taxon>
        <taxon>Rhabditida</taxon>
        <taxon>Tylenchina</taxon>
        <taxon>Tylenchomorpha</taxon>
        <taxon>Aphelenchoidea</taxon>
        <taxon>Aphelenchoididae</taxon>
        <taxon>Bursaphelenchus</taxon>
    </lineage>
</organism>
<feature type="domain" description="Fibronectin type-III" evidence="4">
    <location>
        <begin position="239"/>
        <end position="359"/>
    </location>
</feature>
<evidence type="ECO:0000256" key="2">
    <source>
        <dbReference type="SAM" id="Phobius"/>
    </source>
</evidence>
<dbReference type="OrthoDB" id="5866024at2759"/>
<protein>
    <recommendedName>
        <fullName evidence="4">Fibronectin type-III domain-containing protein</fullName>
    </recommendedName>
</protein>
<feature type="signal peptide" evidence="3">
    <location>
        <begin position="1"/>
        <end position="22"/>
    </location>
</feature>
<keyword evidence="2" id="KW-0812">Transmembrane</keyword>
<keyword evidence="3" id="KW-0732">Signal</keyword>
<feature type="compositionally biased region" description="Low complexity" evidence="1">
    <location>
        <begin position="561"/>
        <end position="573"/>
    </location>
</feature>
<dbReference type="InterPro" id="IPR057131">
    <property type="entry name" value="Fn3_nem"/>
</dbReference>
<comment type="caution">
    <text evidence="5">The sequence shown here is derived from an EMBL/GenBank/DDBJ whole genome shotgun (WGS) entry which is preliminary data.</text>
</comment>
<keyword evidence="2" id="KW-1133">Transmembrane helix</keyword>
<dbReference type="Proteomes" id="UP000783686">
    <property type="component" value="Unassembled WGS sequence"/>
</dbReference>
<keyword evidence="6" id="KW-1185">Reference proteome</keyword>
<evidence type="ECO:0000313" key="5">
    <source>
        <dbReference type="EMBL" id="CAD5223310.1"/>
    </source>
</evidence>
<feature type="region of interest" description="Disordered" evidence="1">
    <location>
        <begin position="405"/>
        <end position="429"/>
    </location>
</feature>